<dbReference type="PANTHER" id="PTHR43174">
    <property type="entry name" value="UDP-N-ACETYLGLUCOSAMINE 2-EPIMERASE"/>
    <property type="match status" value="1"/>
</dbReference>
<dbReference type="GO" id="GO:0008761">
    <property type="term" value="F:UDP-N-acetylglucosamine 2-epimerase activity"/>
    <property type="evidence" value="ECO:0007669"/>
    <property type="project" value="UniProtKB-EC"/>
</dbReference>
<dbReference type="NCBIfam" id="TIGR00236">
    <property type="entry name" value="wecB"/>
    <property type="match status" value="1"/>
</dbReference>
<evidence type="ECO:0000256" key="4">
    <source>
        <dbReference type="RuleBase" id="RU003513"/>
    </source>
</evidence>
<reference evidence="7 8" key="1">
    <citation type="submission" date="2018-06" db="EMBL/GenBank/DDBJ databases">
        <authorList>
            <consortium name="Pathogen Informatics"/>
            <person name="Doyle S."/>
        </authorList>
    </citation>
    <scope>NUCLEOTIDE SEQUENCE [LARGE SCALE GENOMIC DNA]</scope>
    <source>
        <strain evidence="7 8">NCTC13102</strain>
    </source>
</reference>
<evidence type="ECO:0000313" key="7">
    <source>
        <dbReference type="EMBL" id="SQB99138.1"/>
    </source>
</evidence>
<evidence type="ECO:0000256" key="1">
    <source>
        <dbReference type="ARBA" id="ARBA00023235"/>
    </source>
</evidence>
<protein>
    <recommendedName>
        <fullName evidence="3">UDP-N-acetylglucosamine 2-epimerase (non-hydrolyzing)</fullName>
        <ecNumber evidence="3">5.1.3.14</ecNumber>
    </recommendedName>
</protein>
<evidence type="ECO:0000259" key="5">
    <source>
        <dbReference type="Pfam" id="PF00534"/>
    </source>
</evidence>
<dbReference type="EC" id="5.1.3.14" evidence="3"/>
<accession>A0A2X3B1N3</accession>
<evidence type="ECO:0000259" key="6">
    <source>
        <dbReference type="Pfam" id="PF02350"/>
    </source>
</evidence>
<sequence length="785" mass="89162">MANLCEDSSLSHHIWENENLKNLTPLRILFIRSNPCNPDIRVQKEVASLSSLHTKISILAWDRDNTHNTTQITRIKSHAVTIYRLGIKAQYSVGLKNLFPLLRFQIQSLCFLLRHRKQIDCIHACDFDTILPAFLIAKCFNKTLIYDIFDYYVDSYNVPRLLKPFIKKLDTLMIEKSDACIICSDERIHQIAPAKPKTLEVIHNAPYFFKPHYDFTLQNAESRSLLKHSKIIKIAYVGVLAKERYLEDLLEIVANDTNLELHIGGYGILESLVQSFASKYPNIYFYGKIPYEQTLELEAQCDVMTALYAPENRNHFFAAPNKFYESLMLQKPVIMIKNTGMSEIVESNNIGEVIEFSQSNLSQAIYKAYEGDSKQKQQKRLQLYMERYGWEIMGDKLTQLYVNLCPKIKRKPLIMLIFGTRPEAIKMSPLAKELKKHTNIHTLIVLSGQHKDMPLPILERFGLKADINLNIAKPAQSLEYINIAILTALKPYLEILRPNMVCVHGDTQSAFATSLSCFYHHIPLTHVEAGLRTYNLQAPFPEEYNRQAIALSVALHFAPTAQAKANLIKENKNPDSIFVVGNTAIDALHTMISKDFSSPLLEWVGNDKLIVLTAHRRENLGENLKNIFKAIAMLLDSVPNIKVIYPIHPNPFIQTTIKECLKDSTRLKVIPPLDVFTFHNLLNHATLILTDSGGIQEEAPSLNKPVLVLREKTERTEGVESGTLKLIGTNANDIYTQTKFLLENKEAYNKMASAQNPYGDGKASEKITQIILEHIFAGGGQNITS</sequence>
<dbReference type="Pfam" id="PF00534">
    <property type="entry name" value="Glycos_transf_1"/>
    <property type="match status" value="1"/>
</dbReference>
<dbReference type="CDD" id="cd03786">
    <property type="entry name" value="GTB_UDP-GlcNAc_2-Epimerase"/>
    <property type="match status" value="1"/>
</dbReference>
<dbReference type="Pfam" id="PF02350">
    <property type="entry name" value="Epimerase_2"/>
    <property type="match status" value="1"/>
</dbReference>
<gene>
    <name evidence="7" type="primary">mnaA</name>
    <name evidence="7" type="ORF">NCTC13102_01601</name>
</gene>
<feature type="domain" description="UDP-N-acetylglucosamine 2-epimerase" evidence="6">
    <location>
        <begin position="432"/>
        <end position="771"/>
    </location>
</feature>
<name>A0A2X3B1N3_9HELI</name>
<dbReference type="GO" id="GO:0016757">
    <property type="term" value="F:glycosyltransferase activity"/>
    <property type="evidence" value="ECO:0007669"/>
    <property type="project" value="InterPro"/>
</dbReference>
<organism evidence="7 8">
    <name type="scientific">Helicobacter fennelliae</name>
    <dbReference type="NCBI Taxonomy" id="215"/>
    <lineage>
        <taxon>Bacteria</taxon>
        <taxon>Pseudomonadati</taxon>
        <taxon>Campylobacterota</taxon>
        <taxon>Epsilonproteobacteria</taxon>
        <taxon>Campylobacterales</taxon>
        <taxon>Helicobacteraceae</taxon>
        <taxon>Helicobacter</taxon>
    </lineage>
</organism>
<dbReference type="PANTHER" id="PTHR43174:SF2">
    <property type="entry name" value="UDP-N-ACETYLGLUCOSAMINE 2-EPIMERASE"/>
    <property type="match status" value="1"/>
</dbReference>
<dbReference type="InterPro" id="IPR029767">
    <property type="entry name" value="WecB-like"/>
</dbReference>
<dbReference type="EMBL" id="UAWL01000006">
    <property type="protein sequence ID" value="SQB99138.1"/>
    <property type="molecule type" value="Genomic_DNA"/>
</dbReference>
<dbReference type="AlphaFoldDB" id="A0A2X3B1N3"/>
<dbReference type="RefSeq" id="WP_181461844.1">
    <property type="nucleotide sequence ID" value="NZ_UAWL01000006.1"/>
</dbReference>
<evidence type="ECO:0000256" key="2">
    <source>
        <dbReference type="ARBA" id="ARBA00038209"/>
    </source>
</evidence>
<dbReference type="InterPro" id="IPR001296">
    <property type="entry name" value="Glyco_trans_1"/>
</dbReference>
<dbReference type="Proteomes" id="UP000250166">
    <property type="component" value="Unassembled WGS sequence"/>
</dbReference>
<proteinExistence type="inferred from homology"/>
<dbReference type="InterPro" id="IPR003331">
    <property type="entry name" value="UDP_GlcNAc_Epimerase_2_dom"/>
</dbReference>
<evidence type="ECO:0000256" key="3">
    <source>
        <dbReference type="ARBA" id="ARBA00038858"/>
    </source>
</evidence>
<dbReference type="Gene3D" id="3.40.50.2000">
    <property type="entry name" value="Glycogen Phosphorylase B"/>
    <property type="match status" value="4"/>
</dbReference>
<keyword evidence="1 4" id="KW-0413">Isomerase</keyword>
<evidence type="ECO:0000313" key="8">
    <source>
        <dbReference type="Proteomes" id="UP000250166"/>
    </source>
</evidence>
<dbReference type="SUPFAM" id="SSF53756">
    <property type="entry name" value="UDP-Glycosyltransferase/glycogen phosphorylase"/>
    <property type="match status" value="2"/>
</dbReference>
<feature type="domain" description="Glycosyl transferase family 1" evidence="5">
    <location>
        <begin position="221"/>
        <end position="378"/>
    </location>
</feature>
<comment type="similarity">
    <text evidence="2 4">Belongs to the UDP-N-acetylglucosamine 2-epimerase family.</text>
</comment>